<organism evidence="1 2">
    <name type="scientific">Racocetra persica</name>
    <dbReference type="NCBI Taxonomy" id="160502"/>
    <lineage>
        <taxon>Eukaryota</taxon>
        <taxon>Fungi</taxon>
        <taxon>Fungi incertae sedis</taxon>
        <taxon>Mucoromycota</taxon>
        <taxon>Glomeromycotina</taxon>
        <taxon>Glomeromycetes</taxon>
        <taxon>Diversisporales</taxon>
        <taxon>Gigasporaceae</taxon>
        <taxon>Racocetra</taxon>
    </lineage>
</organism>
<evidence type="ECO:0000313" key="1">
    <source>
        <dbReference type="EMBL" id="CAG8523772.1"/>
    </source>
</evidence>
<dbReference type="EMBL" id="CAJVQC010003258">
    <property type="protein sequence ID" value="CAG8523772.1"/>
    <property type="molecule type" value="Genomic_DNA"/>
</dbReference>
<gene>
    <name evidence="1" type="ORF">RPERSI_LOCUS2823</name>
</gene>
<protein>
    <submittedName>
        <fullName evidence="1">7218_t:CDS:1</fullName>
    </submittedName>
</protein>
<name>A0ACA9LD90_9GLOM</name>
<evidence type="ECO:0000313" key="2">
    <source>
        <dbReference type="Proteomes" id="UP000789920"/>
    </source>
</evidence>
<comment type="caution">
    <text evidence="1">The sequence shown here is derived from an EMBL/GenBank/DDBJ whole genome shotgun (WGS) entry which is preliminary data.</text>
</comment>
<keyword evidence="2" id="KW-1185">Reference proteome</keyword>
<dbReference type="Proteomes" id="UP000789920">
    <property type="component" value="Unassembled WGS sequence"/>
</dbReference>
<accession>A0ACA9LD90</accession>
<proteinExistence type="predicted"/>
<reference evidence="1" key="1">
    <citation type="submission" date="2021-06" db="EMBL/GenBank/DDBJ databases">
        <authorList>
            <person name="Kallberg Y."/>
            <person name="Tangrot J."/>
            <person name="Rosling A."/>
        </authorList>
    </citation>
    <scope>NUCLEOTIDE SEQUENCE</scope>
    <source>
        <strain evidence="1">MA461A</strain>
    </source>
</reference>
<sequence>MAIQIFGATAPALIVWYINRPKQKSSPKTRLIRKEGQIAKTKLKHETENAQRALRHQTELKILEIDRQTILKEIAYDTERFKLESGLGEKRGESEPEMPSTPEGQNKLDLLSGLKQQGANLFQKGVGQVKQVAEEKINQATKAVNEKANQFTKTTGDKIDEITKKVKPKKEE</sequence>